<dbReference type="Proteomes" id="UP000722791">
    <property type="component" value="Unassembled WGS sequence"/>
</dbReference>
<dbReference type="PANTHER" id="PTHR37385:SF2">
    <property type="entry name" value="PROTEIN LPA2"/>
    <property type="match status" value="1"/>
</dbReference>
<evidence type="ECO:0000313" key="6">
    <source>
        <dbReference type="Proteomes" id="UP000747110"/>
    </source>
</evidence>
<keyword evidence="2" id="KW-0812">Transmembrane</keyword>
<reference evidence="4" key="1">
    <citation type="journal article" date="2021" name="Proc. Natl. Acad. Sci. U.S.A.">
        <title>Three genomes in the algal genus Volvox reveal the fate of a haploid sex-determining region after a transition to homothallism.</title>
        <authorList>
            <person name="Yamamoto K."/>
            <person name="Hamaji T."/>
            <person name="Kawai-Toyooka H."/>
            <person name="Matsuzaki R."/>
            <person name="Takahashi F."/>
            <person name="Nishimura Y."/>
            <person name="Kawachi M."/>
            <person name="Noguchi H."/>
            <person name="Minakuchi Y."/>
            <person name="Umen J.G."/>
            <person name="Toyoda A."/>
            <person name="Nozaki H."/>
        </authorList>
    </citation>
    <scope>NUCLEOTIDE SEQUENCE</scope>
    <source>
        <strain evidence="4">NIES-3785</strain>
        <strain evidence="3">NIES-3786</strain>
    </source>
</reference>
<dbReference type="EMBL" id="BNCP01000061">
    <property type="protein sequence ID" value="GIL90959.1"/>
    <property type="molecule type" value="Genomic_DNA"/>
</dbReference>
<feature type="transmembrane region" description="Helical" evidence="2">
    <location>
        <begin position="121"/>
        <end position="141"/>
    </location>
</feature>
<evidence type="ECO:0000256" key="2">
    <source>
        <dbReference type="SAM" id="Phobius"/>
    </source>
</evidence>
<evidence type="ECO:0000313" key="5">
    <source>
        <dbReference type="Proteomes" id="UP000722791"/>
    </source>
</evidence>
<accession>A0A8J4GUA7</accession>
<dbReference type="Proteomes" id="UP000747110">
    <property type="component" value="Unassembled WGS sequence"/>
</dbReference>
<dbReference type="PANTHER" id="PTHR37385">
    <property type="entry name" value="PROTEIN LOW PSII ACCUMULATION 2, CHLOROPLASTIC"/>
    <property type="match status" value="1"/>
</dbReference>
<organism evidence="4 5">
    <name type="scientific">Volvox reticuliferus</name>
    <dbReference type="NCBI Taxonomy" id="1737510"/>
    <lineage>
        <taxon>Eukaryota</taxon>
        <taxon>Viridiplantae</taxon>
        <taxon>Chlorophyta</taxon>
        <taxon>core chlorophytes</taxon>
        <taxon>Chlorophyceae</taxon>
        <taxon>CS clade</taxon>
        <taxon>Chlamydomonadales</taxon>
        <taxon>Volvocaceae</taxon>
        <taxon>Volvox</taxon>
    </lineage>
</organism>
<dbReference type="AlphaFoldDB" id="A0A8J4GUA7"/>
<protein>
    <submittedName>
        <fullName evidence="4">Uncharacterized protein</fullName>
    </submittedName>
</protein>
<feature type="transmembrane region" description="Helical" evidence="2">
    <location>
        <begin position="161"/>
        <end position="179"/>
    </location>
</feature>
<feature type="compositionally biased region" description="Polar residues" evidence="1">
    <location>
        <begin position="63"/>
        <end position="72"/>
    </location>
</feature>
<keyword evidence="2" id="KW-0472">Membrane</keyword>
<keyword evidence="6" id="KW-1185">Reference proteome</keyword>
<dbReference type="EMBL" id="BNCQ01000054">
    <property type="protein sequence ID" value="GIM14065.1"/>
    <property type="molecule type" value="Genomic_DNA"/>
</dbReference>
<proteinExistence type="predicted"/>
<name>A0A8J4GUA7_9CHLO</name>
<feature type="region of interest" description="Disordered" evidence="1">
    <location>
        <begin position="46"/>
        <end position="73"/>
    </location>
</feature>
<gene>
    <name evidence="3" type="ORF">Vretifemale_18663</name>
    <name evidence="4" type="ORF">Vretimale_17095</name>
</gene>
<sequence>MWLFTQNTVGHKMLAQHRTARPSIFRHSHNRSSLICYSKGFGAEAKVPQKQAPKEDQEEAAEGTSSPTSSPDKNALALEALEARIKSRRKKVEAKVAVVAPAVDVATGKAPAPAESEAERAYLAFLSFYFLGVIFLGLALAGSGFLPEDVDAWIQDKLYPSYSWIMVGFLGLSSLYGLYKTGKLPGQTQRQ</sequence>
<evidence type="ECO:0000256" key="1">
    <source>
        <dbReference type="SAM" id="MobiDB-lite"/>
    </source>
</evidence>
<dbReference type="InterPro" id="IPR038789">
    <property type="entry name" value="LPA2-like"/>
</dbReference>
<comment type="caution">
    <text evidence="4">The sequence shown here is derived from an EMBL/GenBank/DDBJ whole genome shotgun (WGS) entry which is preliminary data.</text>
</comment>
<evidence type="ECO:0000313" key="3">
    <source>
        <dbReference type="EMBL" id="GIL90959.1"/>
    </source>
</evidence>
<dbReference type="OrthoDB" id="568307at2759"/>
<evidence type="ECO:0000313" key="4">
    <source>
        <dbReference type="EMBL" id="GIM14065.1"/>
    </source>
</evidence>
<keyword evidence="2" id="KW-1133">Transmembrane helix</keyword>